<dbReference type="EMBL" id="SKBN01000226">
    <property type="protein sequence ID" value="TGJ80358.1"/>
    <property type="molecule type" value="Genomic_DNA"/>
</dbReference>
<dbReference type="OrthoDB" id="3045089at2759"/>
<sequence>MLGSSGPSLVNVDLANRSDPLDPPDLSDHTRRSRLGPTSPIQQTPEDDDSLMTSSDDGRGGSMPKNEDDDDSTVVDDDHDTPSRLDKGKAPEATCLVSASQQIPRTNTYEEASRNVLQAENPTGAAQENEWSGTSTNLIKTATNEEDSEISSRSAQAESQNSSYPSSLFEEEQGNNAATDTLALTNQDTSWKQKEKQKADPQAETGSLSEASGEEKPFRPLNIGEPGWEKSAGRPPQKLPVRFRDAVGRSFLFPWEKAKTWGGMRRLINSCFLHVDILGPHVMAGRYDLLINLPFPMDAASEMSPVTSPTPVSTQASTSTAEVPSSLTVAGSSSAPGPSDNANSSQQQQPRSSFVVLPELWEDTVEPGMLVVQHIWPLPTPNFVAQPVQPSPPQPHHHLPPGPAGIIYPAGRGRGTRGRGRGAGAGAGAGVGLFGGRGGVGGNIFAPPPPHPGGSRHTPMVIFCVEPRRGKTRKRQDRA</sequence>
<feature type="compositionally biased region" description="Acidic residues" evidence="1">
    <location>
        <begin position="67"/>
        <end position="79"/>
    </location>
</feature>
<feature type="domain" description="Ubiquitin-like" evidence="2">
    <location>
        <begin position="238"/>
        <end position="290"/>
    </location>
</feature>
<proteinExistence type="predicted"/>
<evidence type="ECO:0000313" key="4">
    <source>
        <dbReference type="Proteomes" id="UP000297716"/>
    </source>
</evidence>
<dbReference type="Pfam" id="PF22893">
    <property type="entry name" value="ULD_2"/>
    <property type="match status" value="1"/>
</dbReference>
<feature type="compositionally biased region" description="Polar residues" evidence="1">
    <location>
        <begin position="97"/>
        <end position="142"/>
    </location>
</feature>
<feature type="region of interest" description="Disordered" evidence="1">
    <location>
        <begin position="188"/>
        <end position="239"/>
    </location>
</feature>
<dbReference type="InterPro" id="IPR054464">
    <property type="entry name" value="ULD_fung"/>
</dbReference>
<dbReference type="Proteomes" id="UP000297716">
    <property type="component" value="Unassembled WGS sequence"/>
</dbReference>
<accession>A0A4Z0YJU2</accession>
<feature type="region of interest" description="Disordered" evidence="1">
    <location>
        <begin position="1"/>
        <end position="174"/>
    </location>
</feature>
<feature type="compositionally biased region" description="Basic and acidic residues" evidence="1">
    <location>
        <begin position="80"/>
        <end position="90"/>
    </location>
</feature>
<name>A0A4Z0YJU2_9PEZI</name>
<protein>
    <recommendedName>
        <fullName evidence="2">Ubiquitin-like domain-containing protein</fullName>
    </recommendedName>
</protein>
<evidence type="ECO:0000313" key="3">
    <source>
        <dbReference type="EMBL" id="TGJ80358.1"/>
    </source>
</evidence>
<feature type="region of interest" description="Disordered" evidence="1">
    <location>
        <begin position="302"/>
        <end position="351"/>
    </location>
</feature>
<gene>
    <name evidence="3" type="ORF">E0Z10_g8411</name>
</gene>
<evidence type="ECO:0000256" key="1">
    <source>
        <dbReference type="SAM" id="MobiDB-lite"/>
    </source>
</evidence>
<keyword evidence="4" id="KW-1185">Reference proteome</keyword>
<organism evidence="3 4">
    <name type="scientific">Xylaria hypoxylon</name>
    <dbReference type="NCBI Taxonomy" id="37992"/>
    <lineage>
        <taxon>Eukaryota</taxon>
        <taxon>Fungi</taxon>
        <taxon>Dikarya</taxon>
        <taxon>Ascomycota</taxon>
        <taxon>Pezizomycotina</taxon>
        <taxon>Sordariomycetes</taxon>
        <taxon>Xylariomycetidae</taxon>
        <taxon>Xylariales</taxon>
        <taxon>Xylariaceae</taxon>
        <taxon>Xylaria</taxon>
    </lineage>
</organism>
<feature type="compositionally biased region" description="Polar residues" evidence="1">
    <location>
        <begin position="304"/>
        <end position="351"/>
    </location>
</feature>
<evidence type="ECO:0000259" key="2">
    <source>
        <dbReference type="Pfam" id="PF22893"/>
    </source>
</evidence>
<feature type="compositionally biased region" description="Basic and acidic residues" evidence="1">
    <location>
        <begin position="191"/>
        <end position="201"/>
    </location>
</feature>
<feature type="compositionally biased region" description="Polar residues" evidence="1">
    <location>
        <begin position="151"/>
        <end position="166"/>
    </location>
</feature>
<dbReference type="AlphaFoldDB" id="A0A4Z0YJU2"/>
<comment type="caution">
    <text evidence="3">The sequence shown here is derived from an EMBL/GenBank/DDBJ whole genome shotgun (WGS) entry which is preliminary data.</text>
</comment>
<reference evidence="3 4" key="1">
    <citation type="submission" date="2019-03" db="EMBL/GenBank/DDBJ databases">
        <title>Draft genome sequence of Xylaria hypoxylon DSM 108379, a ubiquitous saprotrophic-parasitic fungi on hardwood.</title>
        <authorList>
            <person name="Buettner E."/>
            <person name="Leonhardt S."/>
            <person name="Gebauer A.M."/>
            <person name="Liers C."/>
            <person name="Hofrichter M."/>
            <person name="Kellner H."/>
        </authorList>
    </citation>
    <scope>NUCLEOTIDE SEQUENCE [LARGE SCALE GENOMIC DNA]</scope>
    <source>
        <strain evidence="3 4">DSM 108379</strain>
    </source>
</reference>